<gene>
    <name evidence="5" type="ORF">LENED_001401</name>
</gene>
<evidence type="ECO:0000256" key="2">
    <source>
        <dbReference type="ARBA" id="ARBA00022801"/>
    </source>
</evidence>
<feature type="region of interest" description="Disordered" evidence="3">
    <location>
        <begin position="206"/>
        <end position="225"/>
    </location>
</feature>
<dbReference type="InterPro" id="IPR029069">
    <property type="entry name" value="HotDog_dom_sf"/>
</dbReference>
<sequence>MSACLRFTRRASLAIIHYYQGCRHDAQCFPNLVVHRAVPGEVNATLKIENYNLNRVGTVHGGLILSMTDTLGSLAVASRGYWMTGVSTDIGTSFVRPAGRPGDVLHVKAVLTALGKSLAYTRVDFTNPAGELVAYGYHTKYVGKSSTHQKNVKLSEDGEQSPTKRQKTTKRTINASSTIRTELLGVSKNSPQNFLSTPRSIEFARISNAMSDQTPPDHGYENSSS</sequence>
<evidence type="ECO:0000256" key="3">
    <source>
        <dbReference type="SAM" id="MobiDB-lite"/>
    </source>
</evidence>
<evidence type="ECO:0000259" key="4">
    <source>
        <dbReference type="Pfam" id="PF03061"/>
    </source>
</evidence>
<keyword evidence="5" id="KW-0413">Isomerase</keyword>
<organism evidence="5 6">
    <name type="scientific">Lentinula edodes</name>
    <name type="common">Shiitake mushroom</name>
    <name type="synonym">Lentinus edodes</name>
    <dbReference type="NCBI Taxonomy" id="5353"/>
    <lineage>
        <taxon>Eukaryota</taxon>
        <taxon>Fungi</taxon>
        <taxon>Dikarya</taxon>
        <taxon>Basidiomycota</taxon>
        <taxon>Agaricomycotina</taxon>
        <taxon>Agaricomycetes</taxon>
        <taxon>Agaricomycetidae</taxon>
        <taxon>Agaricales</taxon>
        <taxon>Marasmiineae</taxon>
        <taxon>Omphalotaceae</taxon>
        <taxon>Lentinula</taxon>
    </lineage>
</organism>
<dbReference type="AlphaFoldDB" id="A0A1Q3DY37"/>
<keyword evidence="6" id="KW-1185">Reference proteome</keyword>
<dbReference type="Proteomes" id="UP000188533">
    <property type="component" value="Unassembled WGS sequence"/>
</dbReference>
<name>A0A1Q3DY37_LENED</name>
<feature type="domain" description="Thioesterase" evidence="4">
    <location>
        <begin position="57"/>
        <end position="133"/>
    </location>
</feature>
<dbReference type="GO" id="GO:0047617">
    <property type="term" value="F:fatty acyl-CoA hydrolase activity"/>
    <property type="evidence" value="ECO:0007669"/>
    <property type="project" value="InterPro"/>
</dbReference>
<dbReference type="PANTHER" id="PTHR21660">
    <property type="entry name" value="THIOESTERASE SUPERFAMILY MEMBER-RELATED"/>
    <property type="match status" value="1"/>
</dbReference>
<dbReference type="SUPFAM" id="SSF54637">
    <property type="entry name" value="Thioesterase/thiol ester dehydrase-isomerase"/>
    <property type="match status" value="1"/>
</dbReference>
<protein>
    <submittedName>
        <fullName evidence="5">Thioesterase thiol ester dehydrase-isomerase</fullName>
    </submittedName>
</protein>
<accession>A0A1Q3DY37</accession>
<keyword evidence="2" id="KW-0378">Hydrolase</keyword>
<dbReference type="Pfam" id="PF03061">
    <property type="entry name" value="4HBT"/>
    <property type="match status" value="1"/>
</dbReference>
<reference evidence="5 6" key="2">
    <citation type="submission" date="2017-02" db="EMBL/GenBank/DDBJ databases">
        <title>A genome survey and senescence transcriptome analysis in Lentinula edodes.</title>
        <authorList>
            <person name="Sakamoto Y."/>
            <person name="Nakade K."/>
            <person name="Sato S."/>
            <person name="Yoshida Y."/>
            <person name="Miyazaki K."/>
            <person name="Natsume S."/>
            <person name="Konno N."/>
        </authorList>
    </citation>
    <scope>NUCLEOTIDE SEQUENCE [LARGE SCALE GENOMIC DNA]</scope>
    <source>
        <strain evidence="5 6">NBRC 111202</strain>
    </source>
</reference>
<dbReference type="STRING" id="5353.A0A1Q3DY37"/>
<dbReference type="PANTHER" id="PTHR21660:SF1">
    <property type="entry name" value="ACYL-COENZYME A THIOESTERASE 13"/>
    <property type="match status" value="1"/>
</dbReference>
<dbReference type="InterPro" id="IPR006683">
    <property type="entry name" value="Thioestr_dom"/>
</dbReference>
<dbReference type="GO" id="GO:0016853">
    <property type="term" value="F:isomerase activity"/>
    <property type="evidence" value="ECO:0007669"/>
    <property type="project" value="UniProtKB-KW"/>
</dbReference>
<evidence type="ECO:0000313" key="6">
    <source>
        <dbReference type="Proteomes" id="UP000188533"/>
    </source>
</evidence>
<dbReference type="CDD" id="cd03443">
    <property type="entry name" value="PaaI_thioesterase"/>
    <property type="match status" value="1"/>
</dbReference>
<reference evidence="5 6" key="1">
    <citation type="submission" date="2016-08" db="EMBL/GenBank/DDBJ databases">
        <authorList>
            <consortium name="Lentinula edodes genome sequencing consortium"/>
            <person name="Sakamoto Y."/>
            <person name="Nakade K."/>
            <person name="Sato S."/>
            <person name="Yoshida Y."/>
            <person name="Miyazaki K."/>
            <person name="Natsume S."/>
            <person name="Konno N."/>
        </authorList>
    </citation>
    <scope>NUCLEOTIDE SEQUENCE [LARGE SCALE GENOMIC DNA]</scope>
    <source>
        <strain evidence="5 6">NBRC 111202</strain>
    </source>
</reference>
<proteinExistence type="inferred from homology"/>
<evidence type="ECO:0000256" key="1">
    <source>
        <dbReference type="ARBA" id="ARBA00008324"/>
    </source>
</evidence>
<dbReference type="EMBL" id="BDGU01000021">
    <property type="protein sequence ID" value="GAV99917.1"/>
    <property type="molecule type" value="Genomic_DNA"/>
</dbReference>
<comment type="similarity">
    <text evidence="1">Belongs to the thioesterase PaaI family.</text>
</comment>
<evidence type="ECO:0000313" key="5">
    <source>
        <dbReference type="EMBL" id="GAV99917.1"/>
    </source>
</evidence>
<dbReference type="InterPro" id="IPR039298">
    <property type="entry name" value="ACOT13"/>
</dbReference>
<dbReference type="Gene3D" id="3.10.129.10">
    <property type="entry name" value="Hotdog Thioesterase"/>
    <property type="match status" value="1"/>
</dbReference>
<comment type="caution">
    <text evidence="5">The sequence shown here is derived from an EMBL/GenBank/DDBJ whole genome shotgun (WGS) entry which is preliminary data.</text>
</comment>
<feature type="region of interest" description="Disordered" evidence="3">
    <location>
        <begin position="146"/>
        <end position="174"/>
    </location>
</feature>